<gene>
    <name evidence="3" type="ORF">GYMLUDRAFT_615949</name>
</gene>
<organism evidence="3 4">
    <name type="scientific">Collybiopsis luxurians FD-317 M1</name>
    <dbReference type="NCBI Taxonomy" id="944289"/>
    <lineage>
        <taxon>Eukaryota</taxon>
        <taxon>Fungi</taxon>
        <taxon>Dikarya</taxon>
        <taxon>Basidiomycota</taxon>
        <taxon>Agaricomycotina</taxon>
        <taxon>Agaricomycetes</taxon>
        <taxon>Agaricomycetidae</taxon>
        <taxon>Agaricales</taxon>
        <taxon>Marasmiineae</taxon>
        <taxon>Omphalotaceae</taxon>
        <taxon>Collybiopsis</taxon>
        <taxon>Collybiopsis luxurians</taxon>
    </lineage>
</organism>
<keyword evidence="2" id="KW-1133">Transmembrane helix</keyword>
<dbReference type="HOGENOM" id="CLU_2146146_0_0_1"/>
<reference evidence="3 4" key="1">
    <citation type="submission" date="2014-04" db="EMBL/GenBank/DDBJ databases">
        <title>Evolutionary Origins and Diversification of the Mycorrhizal Mutualists.</title>
        <authorList>
            <consortium name="DOE Joint Genome Institute"/>
            <consortium name="Mycorrhizal Genomics Consortium"/>
            <person name="Kohler A."/>
            <person name="Kuo A."/>
            <person name="Nagy L.G."/>
            <person name="Floudas D."/>
            <person name="Copeland A."/>
            <person name="Barry K.W."/>
            <person name="Cichocki N."/>
            <person name="Veneault-Fourrey C."/>
            <person name="LaButti K."/>
            <person name="Lindquist E.A."/>
            <person name="Lipzen A."/>
            <person name="Lundell T."/>
            <person name="Morin E."/>
            <person name="Murat C."/>
            <person name="Riley R."/>
            <person name="Ohm R."/>
            <person name="Sun H."/>
            <person name="Tunlid A."/>
            <person name="Henrissat B."/>
            <person name="Grigoriev I.V."/>
            <person name="Hibbett D.S."/>
            <person name="Martin F."/>
        </authorList>
    </citation>
    <scope>NUCLEOTIDE SEQUENCE [LARGE SCALE GENOMIC DNA]</scope>
    <source>
        <strain evidence="3 4">FD-317 M1</strain>
    </source>
</reference>
<evidence type="ECO:0000256" key="1">
    <source>
        <dbReference type="SAM" id="MobiDB-lite"/>
    </source>
</evidence>
<feature type="transmembrane region" description="Helical" evidence="2">
    <location>
        <begin position="86"/>
        <end position="106"/>
    </location>
</feature>
<keyword evidence="4" id="KW-1185">Reference proteome</keyword>
<feature type="compositionally biased region" description="Basic and acidic residues" evidence="1">
    <location>
        <begin position="8"/>
        <end position="19"/>
    </location>
</feature>
<feature type="transmembrane region" description="Helical" evidence="2">
    <location>
        <begin position="43"/>
        <end position="66"/>
    </location>
</feature>
<evidence type="ECO:0000313" key="3">
    <source>
        <dbReference type="EMBL" id="KIK60256.1"/>
    </source>
</evidence>
<proteinExistence type="predicted"/>
<dbReference type="EMBL" id="KN834776">
    <property type="protein sequence ID" value="KIK60256.1"/>
    <property type="molecule type" value="Genomic_DNA"/>
</dbReference>
<accession>A0A0D0BX52</accession>
<dbReference type="Proteomes" id="UP000053593">
    <property type="component" value="Unassembled WGS sequence"/>
</dbReference>
<protein>
    <submittedName>
        <fullName evidence="3">Uncharacterized protein</fullName>
    </submittedName>
</protein>
<evidence type="ECO:0000256" key="2">
    <source>
        <dbReference type="SAM" id="Phobius"/>
    </source>
</evidence>
<keyword evidence="2" id="KW-0812">Transmembrane</keyword>
<evidence type="ECO:0000313" key="4">
    <source>
        <dbReference type="Proteomes" id="UP000053593"/>
    </source>
</evidence>
<keyword evidence="2" id="KW-0472">Membrane</keyword>
<name>A0A0D0BX52_9AGAR</name>
<sequence>MSASFEGSRMEKNLGERQVSKCPAASHITSGHGKRAKHFQVRFLHIPFLAANASFSVLNYCSFRYILLLYSLGFCYVARLLSDCTFLLLCLLATSLDFVVFCRYSTYCTQIY</sequence>
<feature type="region of interest" description="Disordered" evidence="1">
    <location>
        <begin position="1"/>
        <end position="33"/>
    </location>
</feature>
<dbReference type="AlphaFoldDB" id="A0A0D0BX52"/>